<gene>
    <name evidence="12" type="primary">dapA</name>
    <name evidence="16" type="ORF">FC85_GL001705</name>
</gene>
<dbReference type="InterPro" id="IPR020625">
    <property type="entry name" value="Schiff_base-form_aldolases_AS"/>
</dbReference>
<comment type="caution">
    <text evidence="16">The sequence shown here is derived from an EMBL/GenBank/DDBJ whole genome shotgun (WGS) entry which is preliminary data.</text>
</comment>
<dbReference type="AlphaFoldDB" id="A0A0R1S135"/>
<evidence type="ECO:0000256" key="8">
    <source>
        <dbReference type="ARBA" id="ARBA00023154"/>
    </source>
</evidence>
<dbReference type="EMBL" id="AZEY01000105">
    <property type="protein sequence ID" value="KRL62839.1"/>
    <property type="molecule type" value="Genomic_DNA"/>
</dbReference>
<comment type="function">
    <text evidence="1 12">Catalyzes the condensation of (S)-aspartate-beta-semialdehyde [(S)-ASA] and pyruvate to 4-hydroxy-tetrahydrodipicolinate (HTPA).</text>
</comment>
<evidence type="ECO:0000256" key="11">
    <source>
        <dbReference type="ARBA" id="ARBA00047836"/>
    </source>
</evidence>
<evidence type="ECO:0000313" key="16">
    <source>
        <dbReference type="EMBL" id="KRL62839.1"/>
    </source>
</evidence>
<evidence type="ECO:0000256" key="10">
    <source>
        <dbReference type="ARBA" id="ARBA00023270"/>
    </source>
</evidence>
<feature type="binding site" evidence="12 15">
    <location>
        <position position="46"/>
    </location>
    <ligand>
        <name>pyruvate</name>
        <dbReference type="ChEBI" id="CHEBI:15361"/>
    </ligand>
</feature>
<evidence type="ECO:0000256" key="9">
    <source>
        <dbReference type="ARBA" id="ARBA00023239"/>
    </source>
</evidence>
<evidence type="ECO:0000256" key="6">
    <source>
        <dbReference type="ARBA" id="ARBA00022605"/>
    </source>
</evidence>
<sequence length="300" mass="32566">MINADIMTAIITPFGDDGTINFDALERLTNHCLETGSRGFVIGGTTGETPTLTHDEKIELYTRFAQIVDGRGVIIAGTGSNNTRETARFTAEVGRISGIDYALVVVPYYNKPNQRGMIAHFTAVAEQSPIPIIIYNIPGRTGVTMANDTIVELSKNPNIAGVKQCTSMEDFEYVVQNTNDDFNVFTGEDAQALAAKAVGGRGVISVASHIYGKEIRKMYDDLDAGDVKSAGDLMRFLTPKIQALFMYPSPSPVKAVLNAQGYHVGDCRLPILSLNKEEKQTLAMHLGMEKDALLSSKARV</sequence>
<keyword evidence="9 12" id="KW-0456">Lyase</keyword>
<evidence type="ECO:0000313" key="17">
    <source>
        <dbReference type="Proteomes" id="UP000052013"/>
    </source>
</evidence>
<dbReference type="SMART" id="SM01130">
    <property type="entry name" value="DHDPS"/>
    <property type="match status" value="1"/>
</dbReference>
<evidence type="ECO:0000256" key="12">
    <source>
        <dbReference type="HAMAP-Rule" id="MF_00418"/>
    </source>
</evidence>
<evidence type="ECO:0000256" key="3">
    <source>
        <dbReference type="ARBA" id="ARBA00007592"/>
    </source>
</evidence>
<dbReference type="PATRIC" id="fig|1423739.3.peg.1787"/>
<evidence type="ECO:0000256" key="5">
    <source>
        <dbReference type="ARBA" id="ARBA00022490"/>
    </source>
</evidence>
<evidence type="ECO:0000256" key="2">
    <source>
        <dbReference type="ARBA" id="ARBA00005120"/>
    </source>
</evidence>
<comment type="catalytic activity">
    <reaction evidence="11 12">
        <text>L-aspartate 4-semialdehyde + pyruvate = (2S,4S)-4-hydroxy-2,3,4,5-tetrahydrodipicolinate + H2O + H(+)</text>
        <dbReference type="Rhea" id="RHEA:34171"/>
        <dbReference type="ChEBI" id="CHEBI:15361"/>
        <dbReference type="ChEBI" id="CHEBI:15377"/>
        <dbReference type="ChEBI" id="CHEBI:15378"/>
        <dbReference type="ChEBI" id="CHEBI:67139"/>
        <dbReference type="ChEBI" id="CHEBI:537519"/>
        <dbReference type="EC" id="4.3.3.7"/>
    </reaction>
</comment>
<evidence type="ECO:0000256" key="14">
    <source>
        <dbReference type="PIRSR" id="PIRSR001365-1"/>
    </source>
</evidence>
<dbReference type="PRINTS" id="PR00146">
    <property type="entry name" value="DHPICSNTHASE"/>
</dbReference>
<dbReference type="UniPathway" id="UPA00034">
    <property type="reaction ID" value="UER00017"/>
</dbReference>
<evidence type="ECO:0000256" key="13">
    <source>
        <dbReference type="PIRNR" id="PIRNR001365"/>
    </source>
</evidence>
<evidence type="ECO:0000256" key="15">
    <source>
        <dbReference type="PIRSR" id="PIRSR001365-2"/>
    </source>
</evidence>
<dbReference type="CDD" id="cd00950">
    <property type="entry name" value="DHDPS"/>
    <property type="match status" value="1"/>
</dbReference>
<feature type="site" description="Part of a proton relay during catalysis" evidence="12">
    <location>
        <position position="45"/>
    </location>
</feature>
<comment type="caution">
    <text evidence="12">Was originally thought to be a dihydrodipicolinate synthase (DHDPS), catalyzing the condensation of (S)-aspartate-beta-semialdehyde [(S)-ASA] and pyruvate to dihydrodipicolinate (DHDP). However, it was shown in E.coli that the product of the enzymatic reaction is not dihydrodipicolinate but in fact (4S)-4-hydroxy-2,3,4,5-tetrahydro-(2S)-dipicolinic acid (HTPA), and that the consecutive dehydration reaction leading to DHDP is not spontaneous but catalyzed by DapB.</text>
</comment>
<dbReference type="PIRSF" id="PIRSF001365">
    <property type="entry name" value="DHDPS"/>
    <property type="match status" value="1"/>
</dbReference>
<feature type="active site" description="Schiff-base intermediate with substrate" evidence="12 14">
    <location>
        <position position="163"/>
    </location>
</feature>
<dbReference type="Proteomes" id="UP000052013">
    <property type="component" value="Unassembled WGS sequence"/>
</dbReference>
<dbReference type="InterPro" id="IPR005263">
    <property type="entry name" value="DapA"/>
</dbReference>
<dbReference type="GO" id="GO:0008840">
    <property type="term" value="F:4-hydroxy-tetrahydrodipicolinate synthase activity"/>
    <property type="evidence" value="ECO:0007669"/>
    <property type="project" value="UniProtKB-UniRule"/>
</dbReference>
<dbReference type="PANTHER" id="PTHR12128">
    <property type="entry name" value="DIHYDRODIPICOLINATE SYNTHASE"/>
    <property type="match status" value="1"/>
</dbReference>
<keyword evidence="8 12" id="KW-0457">Lysine biosynthesis</keyword>
<dbReference type="GO" id="GO:0019877">
    <property type="term" value="P:diaminopimelate biosynthetic process"/>
    <property type="evidence" value="ECO:0007669"/>
    <property type="project" value="UniProtKB-UniRule"/>
</dbReference>
<name>A0A0R1S135_9LACO</name>
<dbReference type="InterPro" id="IPR013785">
    <property type="entry name" value="Aldolase_TIM"/>
</dbReference>
<evidence type="ECO:0000256" key="4">
    <source>
        <dbReference type="ARBA" id="ARBA00012086"/>
    </source>
</evidence>
<proteinExistence type="inferred from homology"/>
<protein>
    <recommendedName>
        <fullName evidence="4 12">4-hydroxy-tetrahydrodipicolinate synthase</fullName>
        <shortName evidence="12">HTPA synthase</shortName>
        <ecNumber evidence="4 12">4.3.3.7</ecNumber>
    </recommendedName>
</protein>
<comment type="subcellular location">
    <subcellularLocation>
        <location evidence="12">Cytoplasm</location>
    </subcellularLocation>
</comment>
<dbReference type="NCBIfam" id="TIGR00674">
    <property type="entry name" value="dapA"/>
    <property type="match status" value="1"/>
</dbReference>
<dbReference type="RefSeq" id="WP_057866013.1">
    <property type="nucleotide sequence ID" value="NZ_AZEY01000105.1"/>
</dbReference>
<dbReference type="PANTHER" id="PTHR12128:SF66">
    <property type="entry name" value="4-HYDROXY-2-OXOGLUTARATE ALDOLASE, MITOCHONDRIAL"/>
    <property type="match status" value="1"/>
</dbReference>
<dbReference type="GO" id="GO:0009089">
    <property type="term" value="P:lysine biosynthetic process via diaminopimelate"/>
    <property type="evidence" value="ECO:0007669"/>
    <property type="project" value="UniProtKB-UniRule"/>
</dbReference>
<feature type="binding site" evidence="12 15">
    <location>
        <position position="204"/>
    </location>
    <ligand>
        <name>pyruvate</name>
        <dbReference type="ChEBI" id="CHEBI:15361"/>
    </ligand>
</feature>
<dbReference type="SUPFAM" id="SSF51569">
    <property type="entry name" value="Aldolase"/>
    <property type="match status" value="1"/>
</dbReference>
<keyword evidence="5 12" id="KW-0963">Cytoplasm</keyword>
<keyword evidence="10 12" id="KW-0704">Schiff base</keyword>
<accession>A0A0R1S135</accession>
<dbReference type="PROSITE" id="PS00666">
    <property type="entry name" value="DHDPS_2"/>
    <property type="match status" value="1"/>
</dbReference>
<dbReference type="InterPro" id="IPR002220">
    <property type="entry name" value="DapA-like"/>
</dbReference>
<dbReference type="STRING" id="1423739.FC85_GL001705"/>
<dbReference type="GO" id="GO:0005829">
    <property type="term" value="C:cytosol"/>
    <property type="evidence" value="ECO:0007669"/>
    <property type="project" value="TreeGrafter"/>
</dbReference>
<reference evidence="16 17" key="1">
    <citation type="journal article" date="2015" name="Genome Announc.">
        <title>Expanding the biotechnology potential of lactobacilli through comparative genomics of 213 strains and associated genera.</title>
        <authorList>
            <person name="Sun Z."/>
            <person name="Harris H.M."/>
            <person name="McCann A."/>
            <person name="Guo C."/>
            <person name="Argimon S."/>
            <person name="Zhang W."/>
            <person name="Yang X."/>
            <person name="Jeffery I.B."/>
            <person name="Cooney J.C."/>
            <person name="Kagawa T.F."/>
            <person name="Liu W."/>
            <person name="Song Y."/>
            <person name="Salvetti E."/>
            <person name="Wrobel A."/>
            <person name="Rasinkangas P."/>
            <person name="Parkhill J."/>
            <person name="Rea M.C."/>
            <person name="O'Sullivan O."/>
            <person name="Ritari J."/>
            <person name="Douillard F.P."/>
            <person name="Paul Ross R."/>
            <person name="Yang R."/>
            <person name="Briner A.E."/>
            <person name="Felis G.E."/>
            <person name="de Vos W.M."/>
            <person name="Barrangou R."/>
            <person name="Klaenhammer T.R."/>
            <person name="Caufield P.W."/>
            <person name="Cui Y."/>
            <person name="Zhang H."/>
            <person name="O'Toole P.W."/>
        </authorList>
    </citation>
    <scope>NUCLEOTIDE SEQUENCE [LARGE SCALE GENOMIC DNA]</scope>
    <source>
        <strain evidence="16 17">DSM 14421</strain>
    </source>
</reference>
<dbReference type="Pfam" id="PF00701">
    <property type="entry name" value="DHDPS"/>
    <property type="match status" value="1"/>
</dbReference>
<dbReference type="EC" id="4.3.3.7" evidence="4 12"/>
<dbReference type="HAMAP" id="MF_00418">
    <property type="entry name" value="DapA"/>
    <property type="match status" value="1"/>
</dbReference>
<organism evidence="16 17">
    <name type="scientific">Lentilactobacillus diolivorans DSM 14421</name>
    <dbReference type="NCBI Taxonomy" id="1423739"/>
    <lineage>
        <taxon>Bacteria</taxon>
        <taxon>Bacillati</taxon>
        <taxon>Bacillota</taxon>
        <taxon>Bacilli</taxon>
        <taxon>Lactobacillales</taxon>
        <taxon>Lactobacillaceae</taxon>
        <taxon>Lentilactobacillus</taxon>
    </lineage>
</organism>
<comment type="pathway">
    <text evidence="2 12">Amino-acid biosynthesis; L-lysine biosynthesis via DAP pathway; (S)-tetrahydrodipicolinate from L-aspartate: step 3/4.</text>
</comment>
<keyword evidence="7 12" id="KW-0220">Diaminopimelate biosynthesis</keyword>
<keyword evidence="6 12" id="KW-0028">Amino-acid biosynthesis</keyword>
<feature type="site" description="Part of a proton relay during catalysis" evidence="12">
    <location>
        <position position="109"/>
    </location>
</feature>
<evidence type="ECO:0000256" key="1">
    <source>
        <dbReference type="ARBA" id="ARBA00003294"/>
    </source>
</evidence>
<dbReference type="Gene3D" id="3.20.20.70">
    <property type="entry name" value="Aldolase class I"/>
    <property type="match status" value="1"/>
</dbReference>
<feature type="active site" description="Proton donor/acceptor" evidence="12 14">
    <location>
        <position position="135"/>
    </location>
</feature>
<evidence type="ECO:0000256" key="7">
    <source>
        <dbReference type="ARBA" id="ARBA00022915"/>
    </source>
</evidence>
<comment type="subunit">
    <text evidence="12">Homotetramer; dimer of dimers.</text>
</comment>
<comment type="similarity">
    <text evidence="3 12 13">Belongs to the DapA family.</text>
</comment>